<dbReference type="Proteomes" id="UP001228044">
    <property type="component" value="Unassembled WGS sequence"/>
</dbReference>
<gene>
    <name evidence="1" type="ORF">QWJ38_19590</name>
</gene>
<keyword evidence="2" id="KW-1185">Reference proteome</keyword>
<dbReference type="EMBL" id="JAUHHC010000005">
    <property type="protein sequence ID" value="MDN3922499.1"/>
    <property type="molecule type" value="Genomic_DNA"/>
</dbReference>
<accession>A0ABT8DYD8</accession>
<reference evidence="1 2" key="1">
    <citation type="submission" date="2023-06" db="EMBL/GenBank/DDBJ databases">
        <title>Pelomonas sp. PFR6 16S ribosomal RNA gene Genome sequencing and assembly.</title>
        <authorList>
            <person name="Woo H."/>
        </authorList>
    </citation>
    <scope>NUCLEOTIDE SEQUENCE [LARGE SCALE GENOMIC DNA]</scope>
    <source>
        <strain evidence="1 2">PFR6</strain>
    </source>
</reference>
<protein>
    <submittedName>
        <fullName evidence="1">Cysteine-rich CWC family protein</fullName>
    </submittedName>
</protein>
<dbReference type="RefSeq" id="WP_290360800.1">
    <property type="nucleotide sequence ID" value="NZ_JAUHHC010000005.1"/>
</dbReference>
<organism evidence="1 2">
    <name type="scientific">Roseateles violae</name>
    <dbReference type="NCBI Taxonomy" id="3058042"/>
    <lineage>
        <taxon>Bacteria</taxon>
        <taxon>Pseudomonadati</taxon>
        <taxon>Pseudomonadota</taxon>
        <taxon>Betaproteobacteria</taxon>
        <taxon>Burkholderiales</taxon>
        <taxon>Sphaerotilaceae</taxon>
        <taxon>Roseateles</taxon>
    </lineage>
</organism>
<evidence type="ECO:0000313" key="2">
    <source>
        <dbReference type="Proteomes" id="UP001228044"/>
    </source>
</evidence>
<sequence length="74" mass="7835">MSEPAAAARPDNARCPRCGGAFHCGAGEVSCPCFELRLGEALREQLARQYGGSDCLCIACLALLQRQALHQQSG</sequence>
<name>A0ABT8DYD8_9BURK</name>
<comment type="caution">
    <text evidence="1">The sequence shown here is derived from an EMBL/GenBank/DDBJ whole genome shotgun (WGS) entry which is preliminary data.</text>
</comment>
<dbReference type="Pfam" id="PF14375">
    <property type="entry name" value="Cys_rich_CWC"/>
    <property type="match status" value="1"/>
</dbReference>
<proteinExistence type="predicted"/>
<evidence type="ECO:0000313" key="1">
    <source>
        <dbReference type="EMBL" id="MDN3922499.1"/>
    </source>
</evidence>
<dbReference type="InterPro" id="IPR032720">
    <property type="entry name" value="Cys_rich_CWC"/>
</dbReference>